<evidence type="ECO:0000313" key="1">
    <source>
        <dbReference type="EMBL" id="KAI5670767.1"/>
    </source>
</evidence>
<name>A0ACC0BDV4_CATRO</name>
<sequence length="200" mass="22782">MGGVMGEEDETYRSSLDQAKITNFFADPGENPSHFGRNFSFQKMTCEVLITEGFDSTSPRAMEEAENPNSGSSSAKDVDMDETSKKPSKAADICERLHQMIFGDPSNFNSWTALIDLVERSCPDNIDAICFAYDSLLLKFPLCHWYWRKYAYEMIRLSDPNKAVEIFERALNLGMYSLGLWLDYCCFGMSFFKDKGAVRR</sequence>
<accession>A0ACC0BDV4</accession>
<organism evidence="1 2">
    <name type="scientific">Catharanthus roseus</name>
    <name type="common">Madagascar periwinkle</name>
    <name type="synonym">Vinca rosea</name>
    <dbReference type="NCBI Taxonomy" id="4058"/>
    <lineage>
        <taxon>Eukaryota</taxon>
        <taxon>Viridiplantae</taxon>
        <taxon>Streptophyta</taxon>
        <taxon>Embryophyta</taxon>
        <taxon>Tracheophyta</taxon>
        <taxon>Spermatophyta</taxon>
        <taxon>Magnoliopsida</taxon>
        <taxon>eudicotyledons</taxon>
        <taxon>Gunneridae</taxon>
        <taxon>Pentapetalae</taxon>
        <taxon>asterids</taxon>
        <taxon>lamiids</taxon>
        <taxon>Gentianales</taxon>
        <taxon>Apocynaceae</taxon>
        <taxon>Rauvolfioideae</taxon>
        <taxon>Vinceae</taxon>
        <taxon>Catharanthinae</taxon>
        <taxon>Catharanthus</taxon>
    </lineage>
</organism>
<comment type="caution">
    <text evidence="1">The sequence shown here is derived from an EMBL/GenBank/DDBJ whole genome shotgun (WGS) entry which is preliminary data.</text>
</comment>
<gene>
    <name evidence="1" type="ORF">M9H77_11131</name>
</gene>
<proteinExistence type="predicted"/>
<dbReference type="Proteomes" id="UP001060085">
    <property type="component" value="Linkage Group LG03"/>
</dbReference>
<evidence type="ECO:0000313" key="2">
    <source>
        <dbReference type="Proteomes" id="UP001060085"/>
    </source>
</evidence>
<protein>
    <submittedName>
        <fullName evidence="1">Uncharacterized protein</fullName>
    </submittedName>
</protein>
<reference evidence="2" key="1">
    <citation type="journal article" date="2023" name="Nat. Plants">
        <title>Single-cell RNA sequencing provides a high-resolution roadmap for understanding the multicellular compartmentation of specialized metabolism.</title>
        <authorList>
            <person name="Sun S."/>
            <person name="Shen X."/>
            <person name="Li Y."/>
            <person name="Li Y."/>
            <person name="Wang S."/>
            <person name="Li R."/>
            <person name="Zhang H."/>
            <person name="Shen G."/>
            <person name="Guo B."/>
            <person name="Wei J."/>
            <person name="Xu J."/>
            <person name="St-Pierre B."/>
            <person name="Chen S."/>
            <person name="Sun C."/>
        </authorList>
    </citation>
    <scope>NUCLEOTIDE SEQUENCE [LARGE SCALE GENOMIC DNA]</scope>
</reference>
<keyword evidence="2" id="KW-1185">Reference proteome</keyword>
<dbReference type="EMBL" id="CM044703">
    <property type="protein sequence ID" value="KAI5670767.1"/>
    <property type="molecule type" value="Genomic_DNA"/>
</dbReference>